<dbReference type="Gene3D" id="3.40.630.30">
    <property type="match status" value="1"/>
</dbReference>
<keyword evidence="3" id="KW-1185">Reference proteome</keyword>
<dbReference type="PROSITE" id="PS51186">
    <property type="entry name" value="GNAT"/>
    <property type="match status" value="1"/>
</dbReference>
<comment type="caution">
    <text evidence="2">The sequence shown here is derived from an EMBL/GenBank/DDBJ whole genome shotgun (WGS) entry which is preliminary data.</text>
</comment>
<reference evidence="2" key="1">
    <citation type="submission" date="2022-10" db="EMBL/GenBank/DDBJ databases">
        <title>Gaoshiqiia sediminis gen. nov., sp. nov., isolated from coastal sediment.</title>
        <authorList>
            <person name="Yu W.X."/>
            <person name="Mu D.S."/>
            <person name="Du J.Z."/>
            <person name="Liang Y.Q."/>
        </authorList>
    </citation>
    <scope>NUCLEOTIDE SEQUENCE</scope>
    <source>
        <strain evidence="2">A06</strain>
    </source>
</reference>
<name>A0AA41YBI2_9BACT</name>
<dbReference type="InterPro" id="IPR016181">
    <property type="entry name" value="Acyl_CoA_acyltransferase"/>
</dbReference>
<gene>
    <name evidence="2" type="ORF">N2K84_10485</name>
</gene>
<dbReference type="SUPFAM" id="SSF55729">
    <property type="entry name" value="Acyl-CoA N-acyltransferases (Nat)"/>
    <property type="match status" value="1"/>
</dbReference>
<accession>A0AA41YBI2</accession>
<dbReference type="Pfam" id="PF13527">
    <property type="entry name" value="Acetyltransf_9"/>
    <property type="match status" value="1"/>
</dbReference>
<dbReference type="RefSeq" id="WP_282591760.1">
    <property type="nucleotide sequence ID" value="NZ_JAPAAF010000013.1"/>
</dbReference>
<dbReference type="EMBL" id="JAPAAF010000013">
    <property type="protein sequence ID" value="MCW0483158.1"/>
    <property type="molecule type" value="Genomic_DNA"/>
</dbReference>
<dbReference type="GO" id="GO:0016747">
    <property type="term" value="F:acyltransferase activity, transferring groups other than amino-acyl groups"/>
    <property type="evidence" value="ECO:0007669"/>
    <property type="project" value="InterPro"/>
</dbReference>
<dbReference type="Proteomes" id="UP001163821">
    <property type="component" value="Unassembled WGS sequence"/>
</dbReference>
<evidence type="ECO:0000313" key="2">
    <source>
        <dbReference type="EMBL" id="MCW0483158.1"/>
    </source>
</evidence>
<organism evidence="2 3">
    <name type="scientific">Gaoshiqia sediminis</name>
    <dbReference type="NCBI Taxonomy" id="2986998"/>
    <lineage>
        <taxon>Bacteria</taxon>
        <taxon>Pseudomonadati</taxon>
        <taxon>Bacteroidota</taxon>
        <taxon>Bacteroidia</taxon>
        <taxon>Marinilabiliales</taxon>
        <taxon>Prolixibacteraceae</taxon>
        <taxon>Gaoshiqia</taxon>
    </lineage>
</organism>
<dbReference type="AlphaFoldDB" id="A0AA41YBI2"/>
<evidence type="ECO:0000313" key="3">
    <source>
        <dbReference type="Proteomes" id="UP001163821"/>
    </source>
</evidence>
<evidence type="ECO:0000259" key="1">
    <source>
        <dbReference type="PROSITE" id="PS51186"/>
    </source>
</evidence>
<protein>
    <submittedName>
        <fullName evidence="2">GNAT family N-acetyltransferase</fullName>
    </submittedName>
</protein>
<dbReference type="InterPro" id="IPR000182">
    <property type="entry name" value="GNAT_dom"/>
</dbReference>
<feature type="domain" description="N-acetyltransferase" evidence="1">
    <location>
        <begin position="49"/>
        <end position="195"/>
    </location>
</feature>
<proteinExistence type="predicted"/>
<sequence length="217" mass="25812">MKQSKNNPIKFLAKLERKIIKDLEILNNHFHRFTNHIHPIKDRLVIKIKLYEDLNESQRKSVNYTFRKVYQITLEKHHEEWEKPHYLALGYLNNKLIAIRYIVLAEALFDGTPVKLAGTGGLLTLPSYRRLGIAEEIFRRVDDYIFDNLNIDCGLFICGKSLVKYYERLGWTKLTCYKLFYQNNDNKISRLKKYAVMIKSKSRIYNPELIEINGKLW</sequence>